<protein>
    <submittedName>
        <fullName evidence="6">Patatin family protein</fullName>
    </submittedName>
</protein>
<evidence type="ECO:0000313" key="7">
    <source>
        <dbReference type="Proteomes" id="UP000460221"/>
    </source>
</evidence>
<evidence type="ECO:0000256" key="2">
    <source>
        <dbReference type="ARBA" id="ARBA00022963"/>
    </source>
</evidence>
<keyword evidence="3 4" id="KW-0443">Lipid metabolism</keyword>
<keyword evidence="7" id="KW-1185">Reference proteome</keyword>
<dbReference type="Pfam" id="PF01734">
    <property type="entry name" value="Patatin"/>
    <property type="match status" value="1"/>
</dbReference>
<dbReference type="SUPFAM" id="SSF52151">
    <property type="entry name" value="FabD/lysophospholipase-like"/>
    <property type="match status" value="1"/>
</dbReference>
<feature type="short sequence motif" description="GXSXG" evidence="4">
    <location>
        <begin position="76"/>
        <end position="80"/>
    </location>
</feature>
<dbReference type="PROSITE" id="PS51635">
    <property type="entry name" value="PNPLA"/>
    <property type="match status" value="1"/>
</dbReference>
<dbReference type="Proteomes" id="UP000460221">
    <property type="component" value="Unassembled WGS sequence"/>
</dbReference>
<gene>
    <name evidence="6" type="ORF">GIS00_14085</name>
</gene>
<evidence type="ECO:0000256" key="3">
    <source>
        <dbReference type="ARBA" id="ARBA00023098"/>
    </source>
</evidence>
<dbReference type="Gene3D" id="3.40.1090.10">
    <property type="entry name" value="Cytosolic phospholipase A2 catalytic domain"/>
    <property type="match status" value="2"/>
</dbReference>
<proteinExistence type="predicted"/>
<organism evidence="6 7">
    <name type="scientific">Nakamurella alba</name>
    <dbReference type="NCBI Taxonomy" id="2665158"/>
    <lineage>
        <taxon>Bacteria</taxon>
        <taxon>Bacillati</taxon>
        <taxon>Actinomycetota</taxon>
        <taxon>Actinomycetes</taxon>
        <taxon>Nakamurellales</taxon>
        <taxon>Nakamurellaceae</taxon>
        <taxon>Nakamurella</taxon>
    </lineage>
</organism>
<evidence type="ECO:0000259" key="5">
    <source>
        <dbReference type="PROSITE" id="PS51635"/>
    </source>
</evidence>
<dbReference type="GO" id="GO:0016787">
    <property type="term" value="F:hydrolase activity"/>
    <property type="evidence" value="ECO:0007669"/>
    <property type="project" value="UniProtKB-UniRule"/>
</dbReference>
<accession>A0A7K1FLT1</accession>
<evidence type="ECO:0000256" key="4">
    <source>
        <dbReference type="PROSITE-ProRule" id="PRU01161"/>
    </source>
</evidence>
<keyword evidence="1 4" id="KW-0378">Hydrolase</keyword>
<evidence type="ECO:0000313" key="6">
    <source>
        <dbReference type="EMBL" id="MTD15068.1"/>
    </source>
</evidence>
<sequence length="327" mass="35457">MRHDPGVPRSSVPPPDLPFDDEVIHALVRRRDTGRRDGHRIALVIGGGGMRGAYAGGMTHAIHDLELGRHFDVIYGSSAGAYIGAGLLIGKGPGTAQIFYEDMASPAFIDHRRLRSRQPMIDLDHLLDAIMVDSKPMDWPALRDSKVPLRVVATAVDDLSGHVLQPRTAAEWKLALRATSTIPWLAGRPVRLHGRRWIDGSVAEPLPLERALRDGATHVLALVNRTVVELRRATPQRRASGWARTLDRFIPGLGSMAQETRRHGPVMALLDAPKDTAPHTAHLAVVTPQQDAGVSGLTTDPARVEEAARIGYATFRAAADRVIAASA</sequence>
<feature type="active site" description="Proton acceptor" evidence="4">
    <location>
        <position position="199"/>
    </location>
</feature>
<evidence type="ECO:0000256" key="1">
    <source>
        <dbReference type="ARBA" id="ARBA00022801"/>
    </source>
</evidence>
<name>A0A7K1FLT1_9ACTN</name>
<comment type="caution">
    <text evidence="4">Lacks conserved residue(s) required for the propagation of feature annotation.</text>
</comment>
<feature type="domain" description="PNPLA" evidence="5">
    <location>
        <begin position="43"/>
        <end position="212"/>
    </location>
</feature>
<dbReference type="InterPro" id="IPR016035">
    <property type="entry name" value="Acyl_Trfase/lysoPLipase"/>
</dbReference>
<comment type="caution">
    <text evidence="6">The sequence shown here is derived from an EMBL/GenBank/DDBJ whole genome shotgun (WGS) entry which is preliminary data.</text>
</comment>
<dbReference type="GO" id="GO:0016042">
    <property type="term" value="P:lipid catabolic process"/>
    <property type="evidence" value="ECO:0007669"/>
    <property type="project" value="UniProtKB-UniRule"/>
</dbReference>
<dbReference type="InterPro" id="IPR002641">
    <property type="entry name" value="PNPLA_dom"/>
</dbReference>
<feature type="active site" description="Nucleophile" evidence="4">
    <location>
        <position position="78"/>
    </location>
</feature>
<reference evidence="6 7" key="1">
    <citation type="submission" date="2019-11" db="EMBL/GenBank/DDBJ databases">
        <authorList>
            <person name="Jiang L.-Q."/>
        </authorList>
    </citation>
    <scope>NUCLEOTIDE SEQUENCE [LARGE SCALE GENOMIC DNA]</scope>
    <source>
        <strain evidence="6 7">YIM 132087</strain>
    </source>
</reference>
<feature type="short sequence motif" description="GXGXXG" evidence="4">
    <location>
        <begin position="47"/>
        <end position="52"/>
    </location>
</feature>
<dbReference type="AlphaFoldDB" id="A0A7K1FLT1"/>
<dbReference type="EMBL" id="WLYK01000005">
    <property type="protein sequence ID" value="MTD15068.1"/>
    <property type="molecule type" value="Genomic_DNA"/>
</dbReference>
<dbReference type="InterPro" id="IPR050301">
    <property type="entry name" value="NTE"/>
</dbReference>
<dbReference type="PANTHER" id="PTHR14226:SF64">
    <property type="entry name" value="PNPLA DOMAIN-CONTAINING PROTEIN"/>
    <property type="match status" value="1"/>
</dbReference>
<dbReference type="PANTHER" id="PTHR14226">
    <property type="entry name" value="NEUROPATHY TARGET ESTERASE/SWISS CHEESE D.MELANOGASTER"/>
    <property type="match status" value="1"/>
</dbReference>
<keyword evidence="2 4" id="KW-0442">Lipid degradation</keyword>